<evidence type="ECO:0008006" key="3">
    <source>
        <dbReference type="Google" id="ProtNLM"/>
    </source>
</evidence>
<accession>A0A1W2TJZ7</accession>
<proteinExistence type="predicted"/>
<reference evidence="1" key="1">
    <citation type="submission" date="2016-03" db="EMBL/GenBank/DDBJ databases">
        <title>Draft genome sequence of Rosellinia necatrix.</title>
        <authorList>
            <person name="Kanematsu S."/>
        </authorList>
    </citation>
    <scope>NUCLEOTIDE SEQUENCE [LARGE SCALE GENOMIC DNA]</scope>
    <source>
        <strain evidence="1">W97</strain>
    </source>
</reference>
<dbReference type="Gene3D" id="3.40.30.10">
    <property type="entry name" value="Glutaredoxin"/>
    <property type="match status" value="1"/>
</dbReference>
<dbReference type="AlphaFoldDB" id="A0A1W2TJZ7"/>
<evidence type="ECO:0000313" key="2">
    <source>
        <dbReference type="Proteomes" id="UP000054516"/>
    </source>
</evidence>
<dbReference type="EMBL" id="DF977515">
    <property type="protein sequence ID" value="GAP88568.2"/>
    <property type="molecule type" value="Genomic_DNA"/>
</dbReference>
<evidence type="ECO:0000313" key="1">
    <source>
        <dbReference type="EMBL" id="GAP88568.2"/>
    </source>
</evidence>
<dbReference type="STRING" id="77044.A0A1W2TJZ7"/>
<dbReference type="OrthoDB" id="3587182at2759"/>
<organism evidence="1">
    <name type="scientific">Rosellinia necatrix</name>
    <name type="common">White root-rot fungus</name>
    <dbReference type="NCBI Taxonomy" id="77044"/>
    <lineage>
        <taxon>Eukaryota</taxon>
        <taxon>Fungi</taxon>
        <taxon>Dikarya</taxon>
        <taxon>Ascomycota</taxon>
        <taxon>Pezizomycotina</taxon>
        <taxon>Sordariomycetes</taxon>
        <taxon>Xylariomycetidae</taxon>
        <taxon>Xylariales</taxon>
        <taxon>Xylariaceae</taxon>
        <taxon>Rosellinia</taxon>
    </lineage>
</organism>
<gene>
    <name evidence="1" type="ORF">SAMD00023353_7000410</name>
</gene>
<dbReference type="OMA" id="SIWIHET"/>
<keyword evidence="2" id="KW-1185">Reference proteome</keyword>
<name>A0A1W2TJZ7_ROSNE</name>
<sequence length="269" mass="29626">MSSKAQLTLFLWPAGLFPRRVTYWLVLKGLVSSYSDILAGKTADPNLSIVRLGITPPKFGWTYEPADDPLPASVSTSTPCLRVRDAETGAERWVRESSSIIAYLERAYAGRGPALAPAGALDAAATGDLVGQLNLALAESATYLRHASPQLAVYAELRDEDRSRAAARVGHRQFVRGLAKVQAWAADSLATTGWLTPGTDGPGLVDVNLAAPRRYLELAYGWDLFEDEELKPLDEWYKRFQKLPWWDALEGGPNIHPAELKFTIEKFEI</sequence>
<dbReference type="Proteomes" id="UP000054516">
    <property type="component" value="Unassembled WGS sequence"/>
</dbReference>
<protein>
    <recommendedName>
        <fullName evidence="3">Glutathione S-transferase</fullName>
    </recommendedName>
</protein>